<name>A0A2N8ZBA3_9VIBR</name>
<feature type="transmembrane region" description="Helical" evidence="1">
    <location>
        <begin position="19"/>
        <end position="36"/>
    </location>
</feature>
<gene>
    <name evidence="2" type="ORF">VTAP4600_A1192</name>
</gene>
<protein>
    <submittedName>
        <fullName evidence="2">Uncharacterized protein</fullName>
    </submittedName>
</protein>
<proteinExistence type="predicted"/>
<sequence length="38" mass="4098">MLFTSNTLKKHLLLVKKRLNQACGVGLLVFGAALAIKS</sequence>
<reference evidence="2 3" key="1">
    <citation type="submission" date="2017-10" db="EMBL/GenBank/DDBJ databases">
        <authorList>
            <person name="Banno H."/>
            <person name="Chua N.-H."/>
        </authorList>
    </citation>
    <scope>NUCLEOTIDE SEQUENCE [LARGE SCALE GENOMIC DNA]</scope>
    <source>
        <strain evidence="2">Vibrio tapetis CECT4600</strain>
    </source>
</reference>
<keyword evidence="1" id="KW-0812">Transmembrane</keyword>
<evidence type="ECO:0000256" key="1">
    <source>
        <dbReference type="SAM" id="Phobius"/>
    </source>
</evidence>
<evidence type="ECO:0000313" key="2">
    <source>
        <dbReference type="EMBL" id="SON49171.1"/>
    </source>
</evidence>
<organism evidence="2 3">
    <name type="scientific">Vibrio tapetis subsp. tapetis</name>
    <dbReference type="NCBI Taxonomy" id="1671868"/>
    <lineage>
        <taxon>Bacteria</taxon>
        <taxon>Pseudomonadati</taxon>
        <taxon>Pseudomonadota</taxon>
        <taxon>Gammaproteobacteria</taxon>
        <taxon>Vibrionales</taxon>
        <taxon>Vibrionaceae</taxon>
        <taxon>Vibrio</taxon>
    </lineage>
</organism>
<dbReference type="KEGG" id="vta:A1192"/>
<keyword evidence="1" id="KW-1133">Transmembrane helix</keyword>
<dbReference type="EMBL" id="LT960611">
    <property type="protein sequence ID" value="SON49171.1"/>
    <property type="molecule type" value="Genomic_DNA"/>
</dbReference>
<keyword evidence="1" id="KW-0472">Membrane</keyword>
<evidence type="ECO:0000313" key="3">
    <source>
        <dbReference type="Proteomes" id="UP000235828"/>
    </source>
</evidence>
<accession>A0A2N8ZBA3</accession>
<keyword evidence="3" id="KW-1185">Reference proteome</keyword>
<dbReference type="AlphaFoldDB" id="A0A2N8ZBA3"/>
<dbReference type="Proteomes" id="UP000235828">
    <property type="component" value="Chromosome A"/>
</dbReference>